<gene>
    <name evidence="1" type="ORF">ACIBP4_01100</name>
</gene>
<evidence type="ECO:0000313" key="1">
    <source>
        <dbReference type="EMBL" id="MFI7260893.1"/>
    </source>
</evidence>
<organism evidence="1 2">
    <name type="scientific">Micromonospora maritima</name>
    <dbReference type="NCBI Taxonomy" id="986711"/>
    <lineage>
        <taxon>Bacteria</taxon>
        <taxon>Bacillati</taxon>
        <taxon>Actinomycetota</taxon>
        <taxon>Actinomycetes</taxon>
        <taxon>Micromonosporales</taxon>
        <taxon>Micromonosporaceae</taxon>
        <taxon>Micromonospora</taxon>
    </lineage>
</organism>
<proteinExistence type="predicted"/>
<evidence type="ECO:0000313" key="2">
    <source>
        <dbReference type="Proteomes" id="UP001612812"/>
    </source>
</evidence>
<reference evidence="1 2" key="1">
    <citation type="submission" date="2024-10" db="EMBL/GenBank/DDBJ databases">
        <title>The Natural Products Discovery Center: Release of the First 8490 Sequenced Strains for Exploring Actinobacteria Biosynthetic Diversity.</title>
        <authorList>
            <person name="Kalkreuter E."/>
            <person name="Kautsar S.A."/>
            <person name="Yang D."/>
            <person name="Bader C.D."/>
            <person name="Teijaro C.N."/>
            <person name="Fluegel L."/>
            <person name="Davis C.M."/>
            <person name="Simpson J.R."/>
            <person name="Lauterbach L."/>
            <person name="Steele A.D."/>
            <person name="Gui C."/>
            <person name="Meng S."/>
            <person name="Li G."/>
            <person name="Viehrig K."/>
            <person name="Ye F."/>
            <person name="Su P."/>
            <person name="Kiefer A.F."/>
            <person name="Nichols A."/>
            <person name="Cepeda A.J."/>
            <person name="Yan W."/>
            <person name="Fan B."/>
            <person name="Jiang Y."/>
            <person name="Adhikari A."/>
            <person name="Zheng C.-J."/>
            <person name="Schuster L."/>
            <person name="Cowan T.M."/>
            <person name="Smanski M.J."/>
            <person name="Chevrette M.G."/>
            <person name="De Carvalho L.P.S."/>
            <person name="Shen B."/>
        </authorList>
    </citation>
    <scope>NUCLEOTIDE SEQUENCE [LARGE SCALE GENOMIC DNA]</scope>
    <source>
        <strain evidence="1 2">NPDC049845</strain>
    </source>
</reference>
<name>A0ABW7ZDG1_9ACTN</name>
<dbReference type="Proteomes" id="UP001612812">
    <property type="component" value="Unassembled WGS sequence"/>
</dbReference>
<dbReference type="RefSeq" id="WP_396769913.1">
    <property type="nucleotide sequence ID" value="NZ_JBITLA010000007.1"/>
</dbReference>
<accession>A0ABW7ZDG1</accession>
<dbReference type="EMBL" id="JBITLE010000001">
    <property type="protein sequence ID" value="MFI7260893.1"/>
    <property type="molecule type" value="Genomic_DNA"/>
</dbReference>
<comment type="caution">
    <text evidence="1">The sequence shown here is derived from an EMBL/GenBank/DDBJ whole genome shotgun (WGS) entry which is preliminary data.</text>
</comment>
<protein>
    <submittedName>
        <fullName evidence="1">Uncharacterized protein</fullName>
    </submittedName>
</protein>
<keyword evidence="2" id="KW-1185">Reference proteome</keyword>
<sequence length="71" mass="7993">MFRYYVSFSYQSPAGFGIVALDYTVSKRITTAEDVYAIRQDIARKGYDNVTVLGFSPYAQQKPQNNGSGNR</sequence>